<dbReference type="GO" id="GO:0016151">
    <property type="term" value="F:nickel cation binding"/>
    <property type="evidence" value="ECO:0007669"/>
    <property type="project" value="InterPro"/>
</dbReference>
<dbReference type="Pfam" id="PF02230">
    <property type="entry name" value="Abhydrolase_2"/>
    <property type="match status" value="1"/>
</dbReference>
<comment type="similarity">
    <text evidence="1">Belongs to the UreD family.</text>
</comment>
<evidence type="ECO:0000313" key="4">
    <source>
        <dbReference type="EMBL" id="TIB12533.1"/>
    </source>
</evidence>
<evidence type="ECO:0000256" key="1">
    <source>
        <dbReference type="ARBA" id="ARBA00007177"/>
    </source>
</evidence>
<evidence type="ECO:0000313" key="6">
    <source>
        <dbReference type="Proteomes" id="UP000306954"/>
    </source>
</evidence>
<dbReference type="Proteomes" id="UP000310689">
    <property type="component" value="Unassembled WGS sequence"/>
</dbReference>
<gene>
    <name evidence="5" type="ORF">E3P86_01498</name>
    <name evidence="4" type="ORF">E3P90_01980</name>
</gene>
<protein>
    <recommendedName>
        <fullName evidence="3">Phospholipase/carboxylesterase/thioesterase domain-containing protein</fullName>
    </recommendedName>
</protein>
<keyword evidence="2" id="KW-0143">Chaperone</keyword>
<dbReference type="GO" id="GO:0016787">
    <property type="term" value="F:hydrolase activity"/>
    <property type="evidence" value="ECO:0007669"/>
    <property type="project" value="InterPro"/>
</dbReference>
<accession>A0A4T0HD00</accession>
<comment type="caution">
    <text evidence="4">The sequence shown here is derived from an EMBL/GenBank/DDBJ whole genome shotgun (WGS) entry which is preliminary data.</text>
</comment>
<dbReference type="InterPro" id="IPR003140">
    <property type="entry name" value="PLipase/COase/thioEstase"/>
</dbReference>
<dbReference type="EMBL" id="SPOI01000053">
    <property type="protein sequence ID" value="TIB38667.1"/>
    <property type="molecule type" value="Genomic_DNA"/>
</dbReference>
<evidence type="ECO:0000259" key="3">
    <source>
        <dbReference type="Pfam" id="PF02230"/>
    </source>
</evidence>
<evidence type="ECO:0000256" key="2">
    <source>
        <dbReference type="ARBA" id="ARBA00023186"/>
    </source>
</evidence>
<reference evidence="6 7" key="1">
    <citation type="submission" date="2019-03" db="EMBL/GenBank/DDBJ databases">
        <title>Sequencing 23 genomes of Wallemia ichthyophaga.</title>
        <authorList>
            <person name="Gostincar C."/>
        </authorList>
    </citation>
    <scope>NUCLEOTIDE SEQUENCE [LARGE SCALE GENOMIC DNA]</scope>
    <source>
        <strain evidence="5 7">EXF-6200</strain>
        <strain evidence="4 6">EXF-8621</strain>
    </source>
</reference>
<evidence type="ECO:0000313" key="7">
    <source>
        <dbReference type="Proteomes" id="UP000310689"/>
    </source>
</evidence>
<feature type="domain" description="Phospholipase/carboxylesterase/thioesterase" evidence="3">
    <location>
        <begin position="7"/>
        <end position="228"/>
    </location>
</feature>
<dbReference type="InterPro" id="IPR029058">
    <property type="entry name" value="AB_hydrolase_fold"/>
</dbReference>
<organism evidence="4 6">
    <name type="scientific">Wallemia ichthyophaga</name>
    <dbReference type="NCBI Taxonomy" id="245174"/>
    <lineage>
        <taxon>Eukaryota</taxon>
        <taxon>Fungi</taxon>
        <taxon>Dikarya</taxon>
        <taxon>Basidiomycota</taxon>
        <taxon>Wallemiomycotina</taxon>
        <taxon>Wallemiomycetes</taxon>
        <taxon>Wallemiales</taxon>
        <taxon>Wallemiaceae</taxon>
        <taxon>Wallemia</taxon>
    </lineage>
</organism>
<evidence type="ECO:0000313" key="5">
    <source>
        <dbReference type="EMBL" id="TIB38667.1"/>
    </source>
</evidence>
<dbReference type="Pfam" id="PF01774">
    <property type="entry name" value="UreD"/>
    <property type="match status" value="1"/>
</dbReference>
<dbReference type="Proteomes" id="UP000306954">
    <property type="component" value="Unassembled WGS sequence"/>
</dbReference>
<dbReference type="PANTHER" id="PTHR33643">
    <property type="entry name" value="UREASE ACCESSORY PROTEIN D"/>
    <property type="match status" value="1"/>
</dbReference>
<name>A0A4T0HD00_WALIC</name>
<dbReference type="Gene3D" id="3.40.50.1820">
    <property type="entry name" value="alpha/beta hydrolase"/>
    <property type="match status" value="1"/>
</dbReference>
<dbReference type="EMBL" id="SPOF01000018">
    <property type="protein sequence ID" value="TIB12533.1"/>
    <property type="molecule type" value="Genomic_DNA"/>
</dbReference>
<sequence>MVLEHLIVPATAKQTASLIFVHGLGDSGYGWKPVAELLSKSLPHVKFILPHAPSQPVTVNGGMSMPSWFDLTSLTLEGTDDEDGLLKSASEINKLVTAEVDSGIPSHRVLVGGFSQGSCLAFLVGLSSERKLAGTVALSGWLPLRHKIKSMLGPHHQHLPIFQAHGSDDPVVATKYADFTNSYIKSLGFKDVPVSQPQNGGISFTKYDGIGHGACQEELQDLAEWLVKVLGYTWKKPDRQTDILTHPRNNIAITNDGYSTYFSNLCAAYPLKLLTPALRTGPVGVGICYTLQYGGGLVSGDICDLSVDIHHRSTLILLTQGSTKVFKSSGKTSQQKLMVNVHPHATIVSLPDPIQPFAHSRYKQKQDFFLDGTSSAVILDSLNSGRSACGEYWDFDRYTSINSIYVDGHLIVKDSVHLIQPDIQTRLHPFHAYAMLFLIGEKTKSIREDFHTQQSSLNSVLNGRFHVGSRPIWSLTNISPQASVVRLAGKDDESIKHFLGERCTQLEDTIGNEAFVRCFR</sequence>
<dbReference type="HAMAP" id="MF_01384">
    <property type="entry name" value="UreD"/>
    <property type="match status" value="1"/>
</dbReference>
<dbReference type="AlphaFoldDB" id="A0A4T0HD00"/>
<dbReference type="PANTHER" id="PTHR33643:SF1">
    <property type="entry name" value="UREASE ACCESSORY PROTEIN D"/>
    <property type="match status" value="1"/>
</dbReference>
<dbReference type="SUPFAM" id="SSF53474">
    <property type="entry name" value="alpha/beta-Hydrolases"/>
    <property type="match status" value="1"/>
</dbReference>
<proteinExistence type="inferred from homology"/>
<dbReference type="InterPro" id="IPR002669">
    <property type="entry name" value="UreD"/>
</dbReference>